<dbReference type="EMBL" id="JAGFBV010000067">
    <property type="protein sequence ID" value="MBP4140148.1"/>
    <property type="molecule type" value="Genomic_DNA"/>
</dbReference>
<gene>
    <name evidence="1" type="ORF">J3495_18960</name>
</gene>
<dbReference type="Proteomes" id="UP000675047">
    <property type="component" value="Unassembled WGS sequence"/>
</dbReference>
<proteinExistence type="predicted"/>
<accession>A0A940X821</accession>
<protein>
    <recommendedName>
        <fullName evidence="3">Antitoxin VbhA domain-containing protein</fullName>
    </recommendedName>
</protein>
<dbReference type="AlphaFoldDB" id="A0A940X821"/>
<name>A0A940X821_9FLAO</name>
<keyword evidence="2" id="KW-1185">Reference proteome</keyword>
<evidence type="ECO:0000313" key="1">
    <source>
        <dbReference type="EMBL" id="MBP4140148.1"/>
    </source>
</evidence>
<evidence type="ECO:0000313" key="2">
    <source>
        <dbReference type="Proteomes" id="UP000675047"/>
    </source>
</evidence>
<sequence length="72" mass="8473">MSEKYIYTQSLYERDPAIVRAEAEYQEAIKKCLAGEITLDEMREYQYKVFNACNNTKDPFNLDASKRKPTQL</sequence>
<comment type="caution">
    <text evidence="1">The sequence shown here is derived from an EMBL/GenBank/DDBJ whole genome shotgun (WGS) entry which is preliminary data.</text>
</comment>
<evidence type="ECO:0008006" key="3">
    <source>
        <dbReference type="Google" id="ProtNLM"/>
    </source>
</evidence>
<reference evidence="1 2" key="1">
    <citation type="submission" date="2021-03" db="EMBL/GenBank/DDBJ databases">
        <title>Flavobacterium Flabelliformis Sp. Nov. And Flavobacterium Geliluteum Sp. Nov., Two Novel Multidrug Resistant Psychrophilic Species Isolated From Antarctica.</title>
        <authorList>
            <person name="Kralova S."/>
            <person name="Busse H.J."/>
            <person name="Bezdicek M."/>
            <person name="Nykrynova M."/>
            <person name="Kroupova E."/>
            <person name="Krsek D."/>
            <person name="Sedlacek I."/>
        </authorList>
    </citation>
    <scope>NUCLEOTIDE SEQUENCE [LARGE SCALE GENOMIC DNA]</scope>
    <source>
        <strain evidence="1 2">P7388</strain>
    </source>
</reference>
<dbReference type="RefSeq" id="WP_210668543.1">
    <property type="nucleotide sequence ID" value="NZ_JAGFBV010000067.1"/>
</dbReference>
<organism evidence="1 2">
    <name type="scientific">Flavobacterium geliluteum</name>
    <dbReference type="NCBI Taxonomy" id="2816120"/>
    <lineage>
        <taxon>Bacteria</taxon>
        <taxon>Pseudomonadati</taxon>
        <taxon>Bacteroidota</taxon>
        <taxon>Flavobacteriia</taxon>
        <taxon>Flavobacteriales</taxon>
        <taxon>Flavobacteriaceae</taxon>
        <taxon>Flavobacterium</taxon>
    </lineage>
</organism>